<protein>
    <submittedName>
        <fullName evidence="4">Elongation factor G</fullName>
    </submittedName>
</protein>
<dbReference type="InterPro" id="IPR020568">
    <property type="entry name" value="Ribosomal_Su5_D2-typ_SF"/>
</dbReference>
<dbReference type="Gene3D" id="3.40.50.300">
    <property type="entry name" value="P-loop containing nucleotide triphosphate hydrolases"/>
    <property type="match status" value="1"/>
</dbReference>
<evidence type="ECO:0000256" key="2">
    <source>
        <dbReference type="ARBA" id="ARBA00023134"/>
    </source>
</evidence>
<dbReference type="InterPro" id="IPR035649">
    <property type="entry name" value="EFG_V"/>
</dbReference>
<dbReference type="AlphaFoldDB" id="A0A5B1L6M5"/>
<dbReference type="InterPro" id="IPR053905">
    <property type="entry name" value="EF-G-like_DII"/>
</dbReference>
<reference evidence="4 5" key="1">
    <citation type="submission" date="2019-09" db="EMBL/GenBank/DDBJ databases">
        <title>Nocardioides panacisoli sp. nov., isolated from the soil of a ginseng field.</title>
        <authorList>
            <person name="Cho C."/>
        </authorList>
    </citation>
    <scope>NUCLEOTIDE SEQUENCE [LARGE SCALE GENOMIC DNA]</scope>
    <source>
        <strain evidence="4 5">BN130099</strain>
    </source>
</reference>
<evidence type="ECO:0000313" key="5">
    <source>
        <dbReference type="Proteomes" id="UP000325003"/>
    </source>
</evidence>
<dbReference type="InterPro" id="IPR035647">
    <property type="entry name" value="EFG_III/V"/>
</dbReference>
<dbReference type="InterPro" id="IPR027417">
    <property type="entry name" value="P-loop_NTPase"/>
</dbReference>
<keyword evidence="5" id="KW-1185">Reference proteome</keyword>
<evidence type="ECO:0000256" key="1">
    <source>
        <dbReference type="ARBA" id="ARBA00022741"/>
    </source>
</evidence>
<dbReference type="Gene3D" id="3.30.70.870">
    <property type="entry name" value="Elongation Factor G (Translational Gtpase), domain 3"/>
    <property type="match status" value="1"/>
</dbReference>
<dbReference type="Pfam" id="PF00679">
    <property type="entry name" value="EFG_C"/>
    <property type="match status" value="1"/>
</dbReference>
<dbReference type="CDD" id="cd16262">
    <property type="entry name" value="EFG_III"/>
    <property type="match status" value="1"/>
</dbReference>
<dbReference type="InterPro" id="IPR005225">
    <property type="entry name" value="Small_GTP-bd"/>
</dbReference>
<keyword evidence="1" id="KW-0547">Nucleotide-binding</keyword>
<dbReference type="SUPFAM" id="SSF54980">
    <property type="entry name" value="EF-G C-terminal domain-like"/>
    <property type="match status" value="2"/>
</dbReference>
<dbReference type="GO" id="GO:0005525">
    <property type="term" value="F:GTP binding"/>
    <property type="evidence" value="ECO:0007669"/>
    <property type="project" value="UniProtKB-KW"/>
</dbReference>
<reference evidence="4 5" key="2">
    <citation type="submission" date="2019-09" db="EMBL/GenBank/DDBJ databases">
        <authorList>
            <person name="Jin C."/>
        </authorList>
    </citation>
    <scope>NUCLEOTIDE SEQUENCE [LARGE SCALE GENOMIC DNA]</scope>
    <source>
        <strain evidence="4 5">BN130099</strain>
    </source>
</reference>
<dbReference type="Pfam" id="PF22042">
    <property type="entry name" value="EF-G_D2"/>
    <property type="match status" value="1"/>
</dbReference>
<dbReference type="SUPFAM" id="SSF54211">
    <property type="entry name" value="Ribosomal protein S5 domain 2-like"/>
    <property type="match status" value="1"/>
</dbReference>
<dbReference type="PANTHER" id="PTHR43261">
    <property type="entry name" value="TRANSLATION ELONGATION FACTOR G-RELATED"/>
    <property type="match status" value="1"/>
</dbReference>
<dbReference type="FunFam" id="3.30.230.10:FF:000003">
    <property type="entry name" value="Elongation factor G"/>
    <property type="match status" value="1"/>
</dbReference>
<name>A0A5B1L6M5_9ACTN</name>
<dbReference type="Gene3D" id="3.30.230.10">
    <property type="match status" value="1"/>
</dbReference>
<dbReference type="GO" id="GO:0003924">
    <property type="term" value="F:GTPase activity"/>
    <property type="evidence" value="ECO:0007669"/>
    <property type="project" value="InterPro"/>
</dbReference>
<dbReference type="InterPro" id="IPR000795">
    <property type="entry name" value="T_Tr_GTP-bd_dom"/>
</dbReference>
<dbReference type="InterPro" id="IPR041095">
    <property type="entry name" value="EFG_II"/>
</dbReference>
<keyword evidence="4" id="KW-0648">Protein biosynthesis</keyword>
<dbReference type="InterPro" id="IPR047872">
    <property type="entry name" value="EFG_IV"/>
</dbReference>
<dbReference type="PROSITE" id="PS51722">
    <property type="entry name" value="G_TR_2"/>
    <property type="match status" value="1"/>
</dbReference>
<feature type="domain" description="Tr-type G" evidence="3">
    <location>
        <begin position="20"/>
        <end position="246"/>
    </location>
</feature>
<dbReference type="Gene3D" id="2.40.30.10">
    <property type="entry name" value="Translation factors"/>
    <property type="match status" value="1"/>
</dbReference>
<keyword evidence="2" id="KW-0342">GTP-binding</keyword>
<comment type="caution">
    <text evidence="4">The sequence shown here is derived from an EMBL/GenBank/DDBJ whole genome shotgun (WGS) entry which is preliminary data.</text>
</comment>
<dbReference type="Gene3D" id="3.30.70.240">
    <property type="match status" value="1"/>
</dbReference>
<dbReference type="CDD" id="cd03713">
    <property type="entry name" value="EFG_mtEFG_C"/>
    <property type="match status" value="1"/>
</dbReference>
<organism evidence="4 5">
    <name type="scientific">Nocardioides humilatus</name>
    <dbReference type="NCBI Taxonomy" id="2607660"/>
    <lineage>
        <taxon>Bacteria</taxon>
        <taxon>Bacillati</taxon>
        <taxon>Actinomycetota</taxon>
        <taxon>Actinomycetes</taxon>
        <taxon>Propionibacteriales</taxon>
        <taxon>Nocardioidaceae</taxon>
        <taxon>Nocardioides</taxon>
    </lineage>
</organism>
<dbReference type="Proteomes" id="UP000325003">
    <property type="component" value="Unassembled WGS sequence"/>
</dbReference>
<dbReference type="SUPFAM" id="SSF52540">
    <property type="entry name" value="P-loop containing nucleoside triphosphate hydrolases"/>
    <property type="match status" value="1"/>
</dbReference>
<dbReference type="InterPro" id="IPR005517">
    <property type="entry name" value="Transl_elong_EFG/EF2_IV"/>
</dbReference>
<dbReference type="PANTHER" id="PTHR43261:SF6">
    <property type="entry name" value="ELONGATION FACTOR G-LIKE PROTEIN"/>
    <property type="match status" value="1"/>
</dbReference>
<dbReference type="Pfam" id="PF00009">
    <property type="entry name" value="GTP_EFTU"/>
    <property type="match status" value="1"/>
</dbReference>
<sequence length="670" mass="71662">MADKTPRKASDQDLAAPGPDRIRNIVLVGPTQSGKTALVEALTHVPLGEHRSISLTVAPAVVEGTKVNLIDTPGYADFVGEVRAGLRAADCALFVIAANEGVDDTTRELWRECAAVAMPRAVVVTKLDHPRADHDGVLLQAQAAFGEKVLPVSVIRDGAVASLISDALDDPRRGDLIEAIIEESEDETLMDRYVGGEQIDEKLLIDDLETAIARANFFPVIPVCAQSRIGLSELLDLCVRAFPSPPEHVPPDVFTPEGRSADAVTCDPAGPLVAEVVKTTSDPYLGRVSLVRVFSGSLDPDASVHVSGHFSSFGTEGHEDHDEDERIGALGFPVGNTQALAPRVFAGDIAVVGRLSRAETGDTLSSPDHPRVLRPWALPDPLLPVAIEAATRTDEDKLSGALTRLAAEDPSLRVHHDPETGQLVIWVMGEAHADVALDRLKDRYGVSVEQRELVIPLRECFMGKAKGHGRHVKQSGGHGQYAVCDIEVEPLPEGSGFEFVDKVVGGSVPRNFIPSVEKGVRAQMQRGCRLGYPIVDIRVTLTDGKAHSVDSSDMAFQTAGALALREAAEQAGISLLEPYDEVAVLVADDLVGGVMSDLSSKRGRLLGTDQVGDRALVKAHVPQRELVRYAIDLRASSHGAGSFSRSFAHYEPMPEDLAKGVTAREHASAH</sequence>
<gene>
    <name evidence="4" type="ORF">F0U44_19490</name>
</gene>
<dbReference type="InterPro" id="IPR009022">
    <property type="entry name" value="EFG_III"/>
</dbReference>
<dbReference type="GO" id="GO:0032790">
    <property type="term" value="P:ribosome disassembly"/>
    <property type="evidence" value="ECO:0007669"/>
    <property type="project" value="TreeGrafter"/>
</dbReference>
<dbReference type="InterPro" id="IPR014721">
    <property type="entry name" value="Ribsml_uS5_D2-typ_fold_subgr"/>
</dbReference>
<dbReference type="InterPro" id="IPR000640">
    <property type="entry name" value="EFG_V-like"/>
</dbReference>
<keyword evidence="4" id="KW-0251">Elongation factor</keyword>
<dbReference type="SMART" id="SM00889">
    <property type="entry name" value="EFG_IV"/>
    <property type="match status" value="1"/>
</dbReference>
<dbReference type="SUPFAM" id="SSF50447">
    <property type="entry name" value="Translation proteins"/>
    <property type="match status" value="1"/>
</dbReference>
<evidence type="ECO:0000259" key="3">
    <source>
        <dbReference type="PROSITE" id="PS51722"/>
    </source>
</evidence>
<dbReference type="Pfam" id="PF14492">
    <property type="entry name" value="EFG_III"/>
    <property type="match status" value="1"/>
</dbReference>
<dbReference type="SMART" id="SM00838">
    <property type="entry name" value="EFG_C"/>
    <property type="match status" value="1"/>
</dbReference>
<proteinExistence type="predicted"/>
<evidence type="ECO:0000313" key="4">
    <source>
        <dbReference type="EMBL" id="KAA1415828.1"/>
    </source>
</evidence>
<accession>A0A5B1L6M5</accession>
<dbReference type="GO" id="GO:0003746">
    <property type="term" value="F:translation elongation factor activity"/>
    <property type="evidence" value="ECO:0007669"/>
    <property type="project" value="UniProtKB-KW"/>
</dbReference>
<dbReference type="InterPro" id="IPR009000">
    <property type="entry name" value="Transl_B-barrel_sf"/>
</dbReference>
<dbReference type="CDD" id="cd01434">
    <property type="entry name" value="EFG_mtEFG1_IV"/>
    <property type="match status" value="1"/>
</dbReference>
<dbReference type="Pfam" id="PF03764">
    <property type="entry name" value="EFG_IV"/>
    <property type="match status" value="1"/>
</dbReference>
<dbReference type="RefSeq" id="WP_149730054.1">
    <property type="nucleotide sequence ID" value="NZ_VUJV01000008.1"/>
</dbReference>
<dbReference type="EMBL" id="VUJV01000008">
    <property type="protein sequence ID" value="KAA1415828.1"/>
    <property type="molecule type" value="Genomic_DNA"/>
</dbReference>
<dbReference type="NCBIfam" id="TIGR00231">
    <property type="entry name" value="small_GTP"/>
    <property type="match status" value="1"/>
</dbReference>